<protein>
    <recommendedName>
        <fullName evidence="5">Nickel/cobalt transporter regulator</fullName>
    </recommendedName>
</protein>
<proteinExistence type="predicted"/>
<dbReference type="RefSeq" id="WP_346033975.1">
    <property type="nucleotide sequence ID" value="NZ_BAABHV010000022.1"/>
</dbReference>
<reference evidence="4" key="1">
    <citation type="journal article" date="2019" name="Int. J. Syst. Evol. Microbiol.">
        <title>The Global Catalogue of Microorganisms (GCM) 10K type strain sequencing project: providing services to taxonomists for standard genome sequencing and annotation.</title>
        <authorList>
            <consortium name="The Broad Institute Genomics Platform"/>
            <consortium name="The Broad Institute Genome Sequencing Center for Infectious Disease"/>
            <person name="Wu L."/>
            <person name="Ma J."/>
        </authorList>
    </citation>
    <scope>NUCLEOTIDE SEQUENCE [LARGE SCALE GENOMIC DNA]</scope>
    <source>
        <strain evidence="4">JCM 18014</strain>
    </source>
</reference>
<evidence type="ECO:0000313" key="4">
    <source>
        <dbReference type="Proteomes" id="UP001500518"/>
    </source>
</evidence>
<organism evidence="3 4">
    <name type="scientific">Erythrobacter westpacificensis</name>
    <dbReference type="NCBI Taxonomy" id="1055231"/>
    <lineage>
        <taxon>Bacteria</taxon>
        <taxon>Pseudomonadati</taxon>
        <taxon>Pseudomonadota</taxon>
        <taxon>Alphaproteobacteria</taxon>
        <taxon>Sphingomonadales</taxon>
        <taxon>Erythrobacteraceae</taxon>
        <taxon>Erythrobacter/Porphyrobacter group</taxon>
        <taxon>Erythrobacter</taxon>
    </lineage>
</organism>
<dbReference type="EMBL" id="BAABHV010000022">
    <property type="protein sequence ID" value="GAA5061857.1"/>
    <property type="molecule type" value="Genomic_DNA"/>
</dbReference>
<gene>
    <name evidence="3" type="ORF">GCM10023208_31700</name>
</gene>
<feature type="chain" id="PRO_5046146460" description="Nickel/cobalt transporter regulator" evidence="2">
    <location>
        <begin position="21"/>
        <end position="356"/>
    </location>
</feature>
<feature type="compositionally biased region" description="Gly residues" evidence="1">
    <location>
        <begin position="23"/>
        <end position="38"/>
    </location>
</feature>
<evidence type="ECO:0008006" key="5">
    <source>
        <dbReference type="Google" id="ProtNLM"/>
    </source>
</evidence>
<evidence type="ECO:0000313" key="3">
    <source>
        <dbReference type="EMBL" id="GAA5061857.1"/>
    </source>
</evidence>
<feature type="compositionally biased region" description="Low complexity" evidence="1">
    <location>
        <begin position="128"/>
        <end position="145"/>
    </location>
</feature>
<sequence length="356" mass="37446">MKLLFASISAIALAAAPALAQGNGNGNGGGNGNNGNRGGPPAQAGPSNPGGGNGNANRGNRGGGQMEARGERGGGPPPQARGNGNGNGGGPPVARGNGNGGGPPVARGNGNGGGPPVARGNGNGGGPPVARGNGNSGNRGNANIGVRYDDGPDFDFRRVSSRIAEGCPPGLAKKYNGCRPPGLARQQDRYRYSRYSPDWWGLGGLFGDRRGNYYYDDGFLLRLGSGGGISGYIPLLGDALSIGNPWPDDYRYSRMPTYYENYYGLGGYDRYRYADNVVYRMDPETAAITSIAALLTGDQFTVGQPMPRGYDVYNVPYSYRDRYYDRPGAMYRYNDGYVYEIDPETRLVAAAIELLI</sequence>
<dbReference type="Gene3D" id="3.10.450.160">
    <property type="entry name" value="inner membrane protein cigr"/>
    <property type="match status" value="1"/>
</dbReference>
<feature type="compositionally biased region" description="Gly residues" evidence="1">
    <location>
        <begin position="48"/>
        <end position="65"/>
    </location>
</feature>
<feature type="signal peptide" evidence="2">
    <location>
        <begin position="1"/>
        <end position="20"/>
    </location>
</feature>
<accession>A0ABP9KQU6</accession>
<feature type="compositionally biased region" description="Gly residues" evidence="1">
    <location>
        <begin position="83"/>
        <end position="127"/>
    </location>
</feature>
<feature type="region of interest" description="Disordered" evidence="1">
    <location>
        <begin position="23"/>
        <end position="149"/>
    </location>
</feature>
<keyword evidence="2" id="KW-0732">Signal</keyword>
<name>A0ABP9KQU6_9SPHN</name>
<keyword evidence="4" id="KW-1185">Reference proteome</keyword>
<evidence type="ECO:0000256" key="2">
    <source>
        <dbReference type="SAM" id="SignalP"/>
    </source>
</evidence>
<dbReference type="Proteomes" id="UP001500518">
    <property type="component" value="Unassembled WGS sequence"/>
</dbReference>
<comment type="caution">
    <text evidence="3">The sequence shown here is derived from an EMBL/GenBank/DDBJ whole genome shotgun (WGS) entry which is preliminary data.</text>
</comment>
<evidence type="ECO:0000256" key="1">
    <source>
        <dbReference type="SAM" id="MobiDB-lite"/>
    </source>
</evidence>